<evidence type="ECO:0000313" key="11">
    <source>
        <dbReference type="Proteomes" id="UP001187192"/>
    </source>
</evidence>
<dbReference type="GO" id="GO:0005634">
    <property type="term" value="C:nucleus"/>
    <property type="evidence" value="ECO:0007669"/>
    <property type="project" value="UniProtKB-SubCell"/>
</dbReference>
<dbReference type="GO" id="GO:0043565">
    <property type="term" value="F:sequence-specific DNA binding"/>
    <property type="evidence" value="ECO:0007669"/>
    <property type="project" value="InterPro"/>
</dbReference>
<accession>A0AA87ZTS2</accession>
<dbReference type="EMBL" id="BTGU01000009">
    <property type="protein sequence ID" value="GMN39395.1"/>
    <property type="molecule type" value="Genomic_DNA"/>
</dbReference>
<keyword evidence="5" id="KW-0804">Transcription</keyword>
<evidence type="ECO:0000256" key="7">
    <source>
        <dbReference type="SAM" id="Coils"/>
    </source>
</evidence>
<dbReference type="InterPro" id="IPR044827">
    <property type="entry name" value="GBF-like"/>
</dbReference>
<keyword evidence="6" id="KW-0539">Nucleus</keyword>
<sequence length="521" mass="57221">MVSGRCSGSTGSGCSSSSSPATNSPAAVADRMVEEEIEAAAALADLALLAMREGCAADSGGDWFRGGRKRLKNEPPPPPPAESVTRCSDLAQDKIVSPEQSAKACGNVLAELLKAHDRSEKNLKVDKETELPKTSFVGSTGYSSFGIGKSRCNLTEDEKEARRIRRILANRESARQTIRRRQALSEELTTKAADLALENESLKRKEMEMALQEYQMLETRNKQLKDQMAKVVKAGMEEIPGGRKPASVQITPSSASPLFLYNHPPFTPLFWPPVAQTPNSVQASHIPQNAMVMPSNIPFPVEGRHESCEQDNLMSANGPRTPVYILPCPWFFPHPDPGTSFQSQSSSFQKNEQDETSTNNQYTATSLRTTPSRENQHSLMPIKVKTEPSGSVEARPRTTTDLNEHPAEVAQDDRHQQTGSHLKGSFSKEALVTQLPIKPVVVTSTIKHENGLQLDSKPHIKTSAEVCQTQPATALPEKHCEPIIYSCKKSAEAVAAAEARKRRRELTKLKNLHGRQCRMHC</sequence>
<protein>
    <recommendedName>
        <fullName evidence="9">BZIP domain-containing protein</fullName>
    </recommendedName>
</protein>
<keyword evidence="11" id="KW-1185">Reference proteome</keyword>
<feature type="compositionally biased region" description="Polar residues" evidence="8">
    <location>
        <begin position="356"/>
        <end position="373"/>
    </location>
</feature>
<dbReference type="Proteomes" id="UP001187192">
    <property type="component" value="Unassembled WGS sequence"/>
</dbReference>
<feature type="coiled-coil region" evidence="7">
    <location>
        <begin position="185"/>
        <end position="234"/>
    </location>
</feature>
<feature type="region of interest" description="Disordered" evidence="8">
    <location>
        <begin position="336"/>
        <end position="425"/>
    </location>
</feature>
<dbReference type="GO" id="GO:0003700">
    <property type="term" value="F:DNA-binding transcription factor activity"/>
    <property type="evidence" value="ECO:0007669"/>
    <property type="project" value="InterPro"/>
</dbReference>
<evidence type="ECO:0000256" key="6">
    <source>
        <dbReference type="ARBA" id="ARBA00023242"/>
    </source>
</evidence>
<keyword evidence="3" id="KW-0805">Transcription regulation</keyword>
<gene>
    <name evidence="10" type="ORF">TIFTF001_008615</name>
</gene>
<dbReference type="PANTHER" id="PTHR45967:SF28">
    <property type="entry name" value="BASIC-LEUCINE ZIPPER (BZIP) TRANSCRIPTION FACTOR FAMILY PROTEIN"/>
    <property type="match status" value="1"/>
</dbReference>
<evidence type="ECO:0000256" key="5">
    <source>
        <dbReference type="ARBA" id="ARBA00023163"/>
    </source>
</evidence>
<proteinExistence type="inferred from homology"/>
<feature type="region of interest" description="Disordered" evidence="8">
    <location>
        <begin position="58"/>
        <end position="84"/>
    </location>
</feature>
<dbReference type="AlphaFoldDB" id="A0AA87ZTS2"/>
<feature type="compositionally biased region" description="Low complexity" evidence="8">
    <location>
        <begin position="340"/>
        <end position="349"/>
    </location>
</feature>
<name>A0AA87ZTS2_FICCA</name>
<feature type="compositionally biased region" description="Low complexity" evidence="8">
    <location>
        <begin position="1"/>
        <end position="19"/>
    </location>
</feature>
<dbReference type="InterPro" id="IPR004827">
    <property type="entry name" value="bZIP"/>
</dbReference>
<evidence type="ECO:0000313" key="10">
    <source>
        <dbReference type="EMBL" id="GMN39395.1"/>
    </source>
</evidence>
<evidence type="ECO:0000256" key="4">
    <source>
        <dbReference type="ARBA" id="ARBA00023125"/>
    </source>
</evidence>
<evidence type="ECO:0000259" key="9">
    <source>
        <dbReference type="PROSITE" id="PS50217"/>
    </source>
</evidence>
<keyword evidence="4" id="KW-0238">DNA-binding</keyword>
<feature type="region of interest" description="Disordered" evidence="8">
    <location>
        <begin position="1"/>
        <end position="30"/>
    </location>
</feature>
<feature type="compositionally biased region" description="Basic and acidic residues" evidence="8">
    <location>
        <begin position="394"/>
        <end position="416"/>
    </location>
</feature>
<dbReference type="PROSITE" id="PS50217">
    <property type="entry name" value="BZIP"/>
    <property type="match status" value="1"/>
</dbReference>
<organism evidence="10 11">
    <name type="scientific">Ficus carica</name>
    <name type="common">Common fig</name>
    <dbReference type="NCBI Taxonomy" id="3494"/>
    <lineage>
        <taxon>Eukaryota</taxon>
        <taxon>Viridiplantae</taxon>
        <taxon>Streptophyta</taxon>
        <taxon>Embryophyta</taxon>
        <taxon>Tracheophyta</taxon>
        <taxon>Spermatophyta</taxon>
        <taxon>Magnoliopsida</taxon>
        <taxon>eudicotyledons</taxon>
        <taxon>Gunneridae</taxon>
        <taxon>Pentapetalae</taxon>
        <taxon>rosids</taxon>
        <taxon>fabids</taxon>
        <taxon>Rosales</taxon>
        <taxon>Moraceae</taxon>
        <taxon>Ficeae</taxon>
        <taxon>Ficus</taxon>
    </lineage>
</organism>
<evidence type="ECO:0000256" key="3">
    <source>
        <dbReference type="ARBA" id="ARBA00023015"/>
    </source>
</evidence>
<evidence type="ECO:0000256" key="1">
    <source>
        <dbReference type="ARBA" id="ARBA00004123"/>
    </source>
</evidence>
<dbReference type="PANTHER" id="PTHR45967">
    <property type="entry name" value="G-BOX-BINDING FACTOR 3-RELATED"/>
    <property type="match status" value="1"/>
</dbReference>
<keyword evidence="7" id="KW-0175">Coiled coil</keyword>
<dbReference type="SMART" id="SM00338">
    <property type="entry name" value="BRLZ"/>
    <property type="match status" value="1"/>
</dbReference>
<dbReference type="CDD" id="cd14702">
    <property type="entry name" value="bZIP_plant_GBF1"/>
    <property type="match status" value="1"/>
</dbReference>
<reference evidence="10" key="1">
    <citation type="submission" date="2023-07" db="EMBL/GenBank/DDBJ databases">
        <title>draft genome sequence of fig (Ficus carica).</title>
        <authorList>
            <person name="Takahashi T."/>
            <person name="Nishimura K."/>
        </authorList>
    </citation>
    <scope>NUCLEOTIDE SEQUENCE</scope>
</reference>
<evidence type="ECO:0000256" key="8">
    <source>
        <dbReference type="SAM" id="MobiDB-lite"/>
    </source>
</evidence>
<feature type="domain" description="BZIP" evidence="9">
    <location>
        <begin position="160"/>
        <end position="224"/>
    </location>
</feature>
<comment type="subcellular location">
    <subcellularLocation>
        <location evidence="1">Nucleus</location>
    </subcellularLocation>
</comment>
<dbReference type="InterPro" id="IPR045314">
    <property type="entry name" value="bZIP_plant_GBF1"/>
</dbReference>
<comment type="caution">
    <text evidence="10">The sequence shown here is derived from an EMBL/GenBank/DDBJ whole genome shotgun (WGS) entry which is preliminary data.</text>
</comment>
<evidence type="ECO:0000256" key="2">
    <source>
        <dbReference type="ARBA" id="ARBA00007163"/>
    </source>
</evidence>
<comment type="similarity">
    <text evidence="2">Belongs to the bZIP family.</text>
</comment>